<dbReference type="Pfam" id="PF03466">
    <property type="entry name" value="LysR_substrate"/>
    <property type="match status" value="1"/>
</dbReference>
<keyword evidence="3 6" id="KW-0238">DNA-binding</keyword>
<evidence type="ECO:0000256" key="4">
    <source>
        <dbReference type="ARBA" id="ARBA00023163"/>
    </source>
</evidence>
<dbReference type="GO" id="GO:0003700">
    <property type="term" value="F:DNA-binding transcription factor activity"/>
    <property type="evidence" value="ECO:0007669"/>
    <property type="project" value="InterPro"/>
</dbReference>
<dbReference type="GO" id="GO:0000976">
    <property type="term" value="F:transcription cis-regulatory region binding"/>
    <property type="evidence" value="ECO:0007669"/>
    <property type="project" value="TreeGrafter"/>
</dbReference>
<dbReference type="AlphaFoldDB" id="A0A238LB81"/>
<dbReference type="Proteomes" id="UP000201613">
    <property type="component" value="Unassembled WGS sequence"/>
</dbReference>
<evidence type="ECO:0000256" key="2">
    <source>
        <dbReference type="ARBA" id="ARBA00023015"/>
    </source>
</evidence>
<protein>
    <submittedName>
        <fullName evidence="6">DNA-binding transcriptional regulator LysR</fullName>
    </submittedName>
</protein>
<dbReference type="SUPFAM" id="SSF46785">
    <property type="entry name" value="Winged helix' DNA-binding domain"/>
    <property type="match status" value="1"/>
</dbReference>
<evidence type="ECO:0000313" key="7">
    <source>
        <dbReference type="Proteomes" id="UP000201613"/>
    </source>
</evidence>
<dbReference type="InterPro" id="IPR036388">
    <property type="entry name" value="WH-like_DNA-bd_sf"/>
</dbReference>
<dbReference type="PROSITE" id="PS50931">
    <property type="entry name" value="HTH_LYSR"/>
    <property type="match status" value="1"/>
</dbReference>
<keyword evidence="4" id="KW-0804">Transcription</keyword>
<gene>
    <name evidence="6" type="ORF">LOM8899_01117</name>
</gene>
<sequence>MNITFRYLELLNAVVVSGSISKATRLTGLSQPTISQQLAKFEEELGTQLIFRMRGQNVELTPAGEHWFRASRDLLNRRQEYETEHSHSFKDEQILLRFGATPSLRGRFTEAAASIAIEIGRFTRFEHVFALNSEDIVEMIDAHQINCGVVSAANVEDHMATLSIRHLFRDRIVWAVPNSVSLEQVAESLAHRDRSRDVAGALNRHVEVTAAVPWGNRTQAWYRDNLPNSAPFFRASTHQVAVDIVAAGLATCHCPMSLLPNLTSHTLDRLRLYDLEMVGRDAVLIMPRHLTSLRPFLLFQTRLCEYVEQSINSSASKQSFEKLPLPCGPISGIAI</sequence>
<evidence type="ECO:0000259" key="5">
    <source>
        <dbReference type="PROSITE" id="PS50931"/>
    </source>
</evidence>
<dbReference type="EMBL" id="FXZK01000001">
    <property type="protein sequence ID" value="SMY06987.1"/>
    <property type="molecule type" value="Genomic_DNA"/>
</dbReference>
<dbReference type="InterPro" id="IPR005119">
    <property type="entry name" value="LysR_subst-bd"/>
</dbReference>
<evidence type="ECO:0000256" key="3">
    <source>
        <dbReference type="ARBA" id="ARBA00023125"/>
    </source>
</evidence>
<evidence type="ECO:0000313" key="6">
    <source>
        <dbReference type="EMBL" id="SMY06987.1"/>
    </source>
</evidence>
<accession>A0A238LB81</accession>
<dbReference type="InterPro" id="IPR000847">
    <property type="entry name" value="LysR_HTH_N"/>
</dbReference>
<dbReference type="PANTHER" id="PTHR30126:SF40">
    <property type="entry name" value="HTH-TYPE TRANSCRIPTIONAL REGULATOR GLTR"/>
    <property type="match status" value="1"/>
</dbReference>
<organism evidence="6 7">
    <name type="scientific">Flavimaricola marinus</name>
    <dbReference type="NCBI Taxonomy" id="1819565"/>
    <lineage>
        <taxon>Bacteria</taxon>
        <taxon>Pseudomonadati</taxon>
        <taxon>Pseudomonadota</taxon>
        <taxon>Alphaproteobacteria</taxon>
        <taxon>Rhodobacterales</taxon>
        <taxon>Paracoccaceae</taxon>
        <taxon>Flavimaricola</taxon>
    </lineage>
</organism>
<dbReference type="PANTHER" id="PTHR30126">
    <property type="entry name" value="HTH-TYPE TRANSCRIPTIONAL REGULATOR"/>
    <property type="match status" value="1"/>
</dbReference>
<dbReference type="SUPFAM" id="SSF53850">
    <property type="entry name" value="Periplasmic binding protein-like II"/>
    <property type="match status" value="1"/>
</dbReference>
<keyword evidence="2" id="KW-0805">Transcription regulation</keyword>
<feature type="domain" description="HTH lysR-type" evidence="5">
    <location>
        <begin position="3"/>
        <end position="61"/>
    </location>
</feature>
<name>A0A238LB81_9RHOB</name>
<evidence type="ECO:0000256" key="1">
    <source>
        <dbReference type="ARBA" id="ARBA00009437"/>
    </source>
</evidence>
<proteinExistence type="inferred from homology"/>
<keyword evidence="7" id="KW-1185">Reference proteome</keyword>
<dbReference type="RefSeq" id="WP_168770474.1">
    <property type="nucleotide sequence ID" value="NZ_FXZK01000001.1"/>
</dbReference>
<reference evidence="7" key="1">
    <citation type="submission" date="2017-05" db="EMBL/GenBank/DDBJ databases">
        <authorList>
            <person name="Rodrigo-Torres L."/>
            <person name="Arahal R. D."/>
            <person name="Lucena T."/>
        </authorList>
    </citation>
    <scope>NUCLEOTIDE SEQUENCE [LARGE SCALE GENOMIC DNA]</scope>
    <source>
        <strain evidence="7">CECT 8899</strain>
    </source>
</reference>
<comment type="similarity">
    <text evidence="1">Belongs to the LysR transcriptional regulatory family.</text>
</comment>
<dbReference type="Pfam" id="PF00126">
    <property type="entry name" value="HTH_1"/>
    <property type="match status" value="1"/>
</dbReference>
<dbReference type="Gene3D" id="1.10.10.10">
    <property type="entry name" value="Winged helix-like DNA-binding domain superfamily/Winged helix DNA-binding domain"/>
    <property type="match status" value="1"/>
</dbReference>
<dbReference type="InterPro" id="IPR036390">
    <property type="entry name" value="WH_DNA-bd_sf"/>
</dbReference>